<dbReference type="OrthoDB" id="72892at2759"/>
<evidence type="ECO:0000313" key="1">
    <source>
        <dbReference type="EMBL" id="JAT83936.1"/>
    </source>
</evidence>
<dbReference type="EMBL" id="GDQN01007118">
    <property type="protein sequence ID" value="JAT83936.1"/>
    <property type="molecule type" value="Transcribed_RNA"/>
</dbReference>
<gene>
    <name evidence="1" type="ORF">g.1915</name>
</gene>
<proteinExistence type="predicted"/>
<feature type="non-terminal residue" evidence="1">
    <location>
        <position position="1"/>
    </location>
</feature>
<feature type="non-terminal residue" evidence="1">
    <location>
        <position position="222"/>
    </location>
</feature>
<reference evidence="1" key="1">
    <citation type="submission" date="2015-09" db="EMBL/GenBank/DDBJ databases">
        <title>De novo assembly of Pectinophora gossypiella (Pink Bollworm) gut transcriptome.</title>
        <authorList>
            <person name="Tassone E.E."/>
        </authorList>
    </citation>
    <scope>NUCLEOTIDE SEQUENCE</scope>
</reference>
<organism evidence="1">
    <name type="scientific">Pectinophora gossypiella</name>
    <name type="common">Cotton pink bollworm</name>
    <name type="synonym">Depressaria gossypiella</name>
    <dbReference type="NCBI Taxonomy" id="13191"/>
    <lineage>
        <taxon>Eukaryota</taxon>
        <taxon>Metazoa</taxon>
        <taxon>Ecdysozoa</taxon>
        <taxon>Arthropoda</taxon>
        <taxon>Hexapoda</taxon>
        <taxon>Insecta</taxon>
        <taxon>Pterygota</taxon>
        <taxon>Neoptera</taxon>
        <taxon>Endopterygota</taxon>
        <taxon>Lepidoptera</taxon>
        <taxon>Glossata</taxon>
        <taxon>Ditrysia</taxon>
        <taxon>Gelechioidea</taxon>
        <taxon>Gelechiidae</taxon>
        <taxon>Apatetrinae</taxon>
        <taxon>Pectinophora</taxon>
    </lineage>
</organism>
<protein>
    <submittedName>
        <fullName evidence="1">Uncharacterized protein</fullName>
    </submittedName>
</protein>
<name>A0A1E1WAE5_PECGO</name>
<dbReference type="AlphaFoldDB" id="A0A1E1WAE5"/>
<accession>A0A1E1WAE5</accession>
<sequence length="222" mass="25623">QHSPIWERTTDFVIKLLDKLKPEEMVLRMSKLSTVQVANFIRFITLPIPLLKFINLNIGKDHTISLYCVKVLVKMLQMLKRYMRFLEFDDTQQIVELKNKLEYFVPKHLPTPSAVVSLIQNVINGKNNNEPSQDYKLPDINNTDALISLVDLLLLYNDVHPAFFDTLEGSIDMKKLLDYSATLSKGHISVLKFKIVSLWLTLDSSAISLKNPMFKNLFLIML</sequence>